<dbReference type="SUPFAM" id="SSF82693">
    <property type="entry name" value="Multidrug efflux transporter AcrB pore domain, PN1, PN2, PC1 and PC2 subdomains"/>
    <property type="match status" value="2"/>
</dbReference>
<accession>A0A0B5QQD6</accession>
<feature type="transmembrane region" description="Helical" evidence="1">
    <location>
        <begin position="979"/>
        <end position="1002"/>
    </location>
</feature>
<keyword evidence="1" id="KW-0472">Membrane</keyword>
<evidence type="ECO:0000313" key="2">
    <source>
        <dbReference type="EMBL" id="AJG99113.1"/>
    </source>
</evidence>
<dbReference type="InterPro" id="IPR001036">
    <property type="entry name" value="Acrflvin-R"/>
</dbReference>
<keyword evidence="1" id="KW-1133">Transmembrane helix</keyword>
<dbReference type="Gene3D" id="3.30.70.1320">
    <property type="entry name" value="Multidrug efflux transporter AcrB pore domain like"/>
    <property type="match status" value="1"/>
</dbReference>
<dbReference type="PANTHER" id="PTHR32063">
    <property type="match status" value="1"/>
</dbReference>
<gene>
    <name evidence="2" type="ORF">LF65_02531</name>
</gene>
<dbReference type="Gene3D" id="3.30.70.1440">
    <property type="entry name" value="Multidrug efflux transporter AcrB pore domain"/>
    <property type="match status" value="1"/>
</dbReference>
<dbReference type="GO" id="GO:0005886">
    <property type="term" value="C:plasma membrane"/>
    <property type="evidence" value="ECO:0007669"/>
    <property type="project" value="TreeGrafter"/>
</dbReference>
<dbReference type="Gene3D" id="1.20.1640.10">
    <property type="entry name" value="Multidrug efflux transporter AcrB transmembrane domain"/>
    <property type="match status" value="2"/>
</dbReference>
<proteinExistence type="predicted"/>
<dbReference type="Gene3D" id="3.30.70.1430">
    <property type="entry name" value="Multidrug efflux transporter AcrB pore domain"/>
    <property type="match status" value="2"/>
</dbReference>
<dbReference type="GO" id="GO:0042910">
    <property type="term" value="F:xenobiotic transmembrane transporter activity"/>
    <property type="evidence" value="ECO:0007669"/>
    <property type="project" value="TreeGrafter"/>
</dbReference>
<dbReference type="PRINTS" id="PR00702">
    <property type="entry name" value="ACRIFLAVINRP"/>
</dbReference>
<dbReference type="PANTHER" id="PTHR32063:SF0">
    <property type="entry name" value="SWARMING MOTILITY PROTEIN SWRC"/>
    <property type="match status" value="1"/>
</dbReference>
<dbReference type="Gene3D" id="3.30.2090.10">
    <property type="entry name" value="Multidrug efflux transporter AcrB TolC docking domain, DN and DC subdomains"/>
    <property type="match status" value="2"/>
</dbReference>
<evidence type="ECO:0000313" key="3">
    <source>
        <dbReference type="Proteomes" id="UP000031866"/>
    </source>
</evidence>
<evidence type="ECO:0000256" key="1">
    <source>
        <dbReference type="SAM" id="Phobius"/>
    </source>
</evidence>
<feature type="transmembrane region" description="Helical" evidence="1">
    <location>
        <begin position="527"/>
        <end position="549"/>
    </location>
</feature>
<feature type="transmembrane region" description="Helical" evidence="1">
    <location>
        <begin position="455"/>
        <end position="481"/>
    </location>
</feature>
<feature type="transmembrane region" description="Helical" evidence="1">
    <location>
        <begin position="898"/>
        <end position="920"/>
    </location>
</feature>
<feature type="transmembrane region" description="Helical" evidence="1">
    <location>
        <begin position="941"/>
        <end position="964"/>
    </location>
</feature>
<dbReference type="AlphaFoldDB" id="A0A0B5QQD6"/>
<dbReference type="SUPFAM" id="SSF82866">
    <property type="entry name" value="Multidrug efflux transporter AcrB transmembrane domain"/>
    <property type="match status" value="2"/>
</dbReference>
<dbReference type="EMBL" id="CP010086">
    <property type="protein sequence ID" value="AJG99113.1"/>
    <property type="molecule type" value="Genomic_DNA"/>
</dbReference>
<organism evidence="2 3">
    <name type="scientific">Clostridium beijerinckii</name>
    <name type="common">Clostridium MP</name>
    <dbReference type="NCBI Taxonomy" id="1520"/>
    <lineage>
        <taxon>Bacteria</taxon>
        <taxon>Bacillati</taxon>
        <taxon>Bacillota</taxon>
        <taxon>Clostridia</taxon>
        <taxon>Eubacteriales</taxon>
        <taxon>Clostridiaceae</taxon>
        <taxon>Clostridium</taxon>
    </lineage>
</organism>
<protein>
    <submittedName>
        <fullName evidence="2">Acriflavin resistance protein</fullName>
    </submittedName>
</protein>
<name>A0A0B5QQD6_CLOBE</name>
<dbReference type="KEGG" id="cbei:LF65_02531"/>
<feature type="transmembrane region" description="Helical" evidence="1">
    <location>
        <begin position="873"/>
        <end position="892"/>
    </location>
</feature>
<dbReference type="OrthoDB" id="9757876at2"/>
<dbReference type="RefSeq" id="WP_041896398.1">
    <property type="nucleotide sequence ID" value="NZ_CP010086.2"/>
</dbReference>
<dbReference type="SUPFAM" id="SSF82714">
    <property type="entry name" value="Multidrug efflux transporter AcrB TolC docking domain, DN and DC subdomains"/>
    <property type="match status" value="2"/>
</dbReference>
<feature type="transmembrane region" description="Helical" evidence="1">
    <location>
        <begin position="427"/>
        <end position="449"/>
    </location>
</feature>
<dbReference type="Pfam" id="PF00873">
    <property type="entry name" value="ACR_tran"/>
    <property type="match status" value="1"/>
</dbReference>
<dbReference type="Proteomes" id="UP000031866">
    <property type="component" value="Chromosome"/>
</dbReference>
<dbReference type="STRING" id="1520.LF65_02531"/>
<feature type="transmembrane region" description="Helical" evidence="1">
    <location>
        <begin position="12"/>
        <end position="32"/>
    </location>
</feature>
<reference evidence="3" key="1">
    <citation type="submission" date="2014-12" db="EMBL/GenBank/DDBJ databases">
        <title>Genome sequence of Clostridium beijerinckii strain 59B.</title>
        <authorList>
            <person name="Little G.T."/>
            <person name="Minton N.P."/>
        </authorList>
    </citation>
    <scope>NUCLEOTIDE SEQUENCE [LARGE SCALE GENOMIC DNA]</scope>
    <source>
        <strain evidence="3">59B</strain>
    </source>
</reference>
<sequence length="1030" mass="111546">MNIANVSIKRPVFITVIMLVFAIVGMVCYERLVVNDMPEAENASVSVSITETGGSPADIETNVTKPVEDAVGKISGVSHITSTVTEGSSRTNIQFDLDKDPEVAAQEVRDKVSSIRGLPSDIDTPIISKFDSSATSILSVAVYGLDDNQQLSDVVDNIEKKLYTVSGIGSVNISGEDTREIHIKLDNNKLLKYGLATTDVSNAIKKDNVDQSTGKITDKDNEISVKISSKIKKVDDFKNILIANKNGTEIRVKDIAEVEDGVADRSSYAYYDGKPAIGIDIVKQSGSNTVQLADDVKKTLTKLKSSLPKGVHVDIVSDDSVSIQSTIDSVLETMRDGCILAVVIVFLFLNEWESTLISATTLPISIITTFVCMKVKAFSLNTMTLMALSVAVGLLIDDAIVVIENIVRHLHMGKSPREAAREATSEIGFAVIATTSAVISVFLPVSMVSGTIGRYFFQFGLTVVFSMAVSLFISFTLVPMLSSKMLRLKRNKKENILSKFFKGFNSKFDILAHKYSRLLVMSLHHRLVIIIVAGVMFAGSLTLISSLGFTMMPSTDNNQVTVSANFDSGITLDNASEKAKQIESIIKKYPEVSGMYTTVLKNSSSIKIELTDKNKRKENSRDFARKLSGNLQNIPGAQVSVAAASMASGGRSSKDATFELVGDNREELQAFGQKVKEELAKESGVREISSNDKSGLPEIALEVNRDKAADLGVSSSDAATTLKTLFSGTTVTKYDDGKNRDDVVLYLQKDQRASLDNLKQVYVSGSNNKLVPLSEVTDEVFETASAQLTRYDRLAELQISCNISGSASGTFMNTFMKKIQTQMNMPEGISVSLGGAGGSMTSSLGSLEQAMAMAALFLYLVMAAQFESFVDPISILFSLPLAIIGAVLGLFICKTQLSLMSIIGIIMLMGLVAKNGILLIDAAKQRINEGMEREEAIKQSGLIRLRPIVMTTLAMIFGMIPLAISKGMGSEMRAPMAEAVIGGLVTSTILTLFVVPIMYTVFDDLKRKFRKKIHSKESQGTEDMNGNISL</sequence>
<dbReference type="InterPro" id="IPR027463">
    <property type="entry name" value="AcrB_DN_DC_subdom"/>
</dbReference>
<keyword evidence="1" id="KW-0812">Transmembrane</keyword>
<feature type="transmembrane region" description="Helical" evidence="1">
    <location>
        <begin position="850"/>
        <end position="866"/>
    </location>
</feature>
<feature type="transmembrane region" description="Helical" evidence="1">
    <location>
        <begin position="383"/>
        <end position="407"/>
    </location>
</feature>